<dbReference type="RefSeq" id="WP_075199761.1">
    <property type="nucleotide sequence ID" value="NZ_CP187984.1"/>
</dbReference>
<sequence>MKINQAAIDRLLRINWLENVGKDLDIPGTVRIDNIIDFENSLQSEEWENTSLEARNDITGFLAKKHSNSFLEWNKLADIAADIIENKIIPQIPIVAGNQEVLLSNIKWDLLNYLLEDAYGSYLNKPFFFENLINIYEKGHIPCGWDGLWPQGNLIIY</sequence>
<protein>
    <submittedName>
        <fullName evidence="1">Uncharacterized protein</fullName>
    </submittedName>
</protein>
<evidence type="ECO:0000313" key="1">
    <source>
        <dbReference type="EMBL" id="PUX15881.1"/>
    </source>
</evidence>
<dbReference type="OrthoDB" id="1426432at2"/>
<organism evidence="1">
    <name type="scientific">Cronobacter turicensis</name>
    <dbReference type="NCBI Taxonomy" id="413502"/>
    <lineage>
        <taxon>Bacteria</taxon>
        <taxon>Pseudomonadati</taxon>
        <taxon>Pseudomonadota</taxon>
        <taxon>Gammaproteobacteria</taxon>
        <taxon>Enterobacterales</taxon>
        <taxon>Enterobacteriaceae</taxon>
        <taxon>Cronobacter</taxon>
    </lineage>
</organism>
<comment type="caution">
    <text evidence="1">The sequence shown here is derived from an EMBL/GenBank/DDBJ whole genome shotgun (WGS) entry which is preliminary data.</text>
</comment>
<dbReference type="EMBL" id="MSAG01000058">
    <property type="protein sequence ID" value="PUX15881.1"/>
    <property type="molecule type" value="Genomic_DNA"/>
</dbReference>
<dbReference type="AlphaFoldDB" id="A0A2T7AV72"/>
<accession>A0A2T7AV72</accession>
<proteinExistence type="predicted"/>
<reference evidence="1" key="1">
    <citation type="submission" date="2016-12" db="EMBL/GenBank/DDBJ databases">
        <title>Analysis of the Molecular Diversity Among Cronobacter Species Isolated from Filth Flies Using a Pan Genomic DNA Microarray.</title>
        <authorList>
            <person name="Pava-Ripoll M."/>
            <person name="Tall B."/>
            <person name="Farber J."/>
            <person name="Fanning S."/>
            <person name="Lehner A."/>
            <person name="Stephan R."/>
            <person name="Pagotto F."/>
            <person name="Iverson C."/>
            <person name="Ziobro G."/>
            <person name="Miller A."/>
            <person name="Pearson R."/>
            <person name="Yan Q."/>
            <person name="Kim M."/>
            <person name="Jeong S."/>
            <person name="Park J."/>
            <person name="Jun S."/>
            <person name="Choi H."/>
            <person name="Chung T."/>
            <person name="Yoo Y."/>
            <person name="Park E."/>
            <person name="Hwang S."/>
            <person name="Lee B."/>
            <person name="Sathyamoorthy V."/>
            <person name="Carter L."/>
            <person name="Mammel M."/>
            <person name="Jackson S."/>
            <person name="Kothary M."/>
            <person name="Patel I."/>
            <person name="Grim C."/>
            <person name="Gopinath G."/>
            <person name="Gangiredla J."/>
            <person name="Chase H."/>
        </authorList>
    </citation>
    <scope>NUCLEOTIDE SEQUENCE [LARGE SCALE GENOMIC DNA]</scope>
    <source>
        <strain evidence="1">MOD1-Sh41s</strain>
    </source>
</reference>
<name>A0A2T7AV72_9ENTR</name>
<gene>
    <name evidence="1" type="ORF">BS411_22065</name>
</gene>